<dbReference type="Xenbase" id="XB-GENE-17334703">
    <property type="gene designation" value="anks4b.S"/>
</dbReference>
<dbReference type="InterPro" id="IPR001660">
    <property type="entry name" value="SAM"/>
</dbReference>
<proteinExistence type="predicted"/>
<dbReference type="OrthoDB" id="76949at2759"/>
<evidence type="ECO:0000256" key="1">
    <source>
        <dbReference type="ARBA" id="ARBA00022737"/>
    </source>
</evidence>
<feature type="region of interest" description="Disordered" evidence="3">
    <location>
        <begin position="161"/>
        <end position="187"/>
    </location>
</feature>
<dbReference type="PANTHER" id="PTHR24161:SF20">
    <property type="entry name" value="ANKYRIN REPEAT AND SAM DOMAIN-CONTAINING PROTEIN 4B"/>
    <property type="match status" value="1"/>
</dbReference>
<feature type="compositionally biased region" description="Polar residues" evidence="3">
    <location>
        <begin position="161"/>
        <end position="182"/>
    </location>
</feature>
<dbReference type="SUPFAM" id="SSF47769">
    <property type="entry name" value="SAM/Pointed domain"/>
    <property type="match status" value="1"/>
</dbReference>
<dbReference type="InterPro" id="IPR013761">
    <property type="entry name" value="SAM/pointed_sf"/>
</dbReference>
<evidence type="ECO:0000313" key="5">
    <source>
        <dbReference type="RefSeq" id="XP_018093369.1"/>
    </source>
</evidence>
<sequence>MSTRYHQAAVDGYPDILKEATKKDVNTTDGDGMTPTILAAYHGHLDVLELLCHRGGDPDKSDIWGNTPLHHAAEKGHSSCVSFLVNFGANIFALDNKYRTPLDVAAIKDRTECVKILDGAANKQTSLNPKKVERLKEQAVKDADRKVKECEKIQDRHQNQMTKNFNKSKGGTVNSSKGTLSGSDGARFSTPSTISSISKGLKDTFQLKLKKKDKNTIDRETVRNVIFANDESVSSSRPKAMDVFNENEEETEGKEKESIFNRPGLGNIVFRRNLASGISSDFDDLSTARSGLGFQVPSELFTDETENGEESDNEQESNVAWDEDEMELEDEGETSPLQVFLVSHGLLELYATLIREKIDLDALMLCVNEDLQSINIALGPRKKVLNAIEKRKNIMVKPGKTTDTKL</sequence>
<dbReference type="GeneID" id="108702427"/>
<dbReference type="PANTHER" id="PTHR24161">
    <property type="entry name" value="ANK_REP_REGION DOMAIN-CONTAINING PROTEIN-RELATED"/>
    <property type="match status" value="1"/>
</dbReference>
<dbReference type="SMART" id="SM00248">
    <property type="entry name" value="ANK"/>
    <property type="match status" value="3"/>
</dbReference>
<dbReference type="Bgee" id="108702427">
    <property type="expression patterns" value="Expressed in intestine and 2 other cell types or tissues"/>
</dbReference>
<accession>A0A1L8EQL5</accession>
<gene>
    <name evidence="5 6" type="primary">anks4b.S</name>
</gene>
<dbReference type="PROSITE" id="PS50088">
    <property type="entry name" value="ANK_REPEAT"/>
    <property type="match status" value="2"/>
</dbReference>
<protein>
    <submittedName>
        <fullName evidence="5">Ankyrin repeat and SAM domain-containing protein 4B</fullName>
    </submittedName>
</protein>
<dbReference type="Gene3D" id="1.25.40.20">
    <property type="entry name" value="Ankyrin repeat-containing domain"/>
    <property type="match status" value="2"/>
</dbReference>
<dbReference type="Pfam" id="PF12796">
    <property type="entry name" value="Ank_2"/>
    <property type="match status" value="1"/>
</dbReference>
<dbReference type="GO" id="GO:1904970">
    <property type="term" value="P:brush border assembly"/>
    <property type="evidence" value="ECO:0000318"/>
    <property type="project" value="GO_Central"/>
</dbReference>
<evidence type="ECO:0000313" key="6">
    <source>
        <dbReference type="Xenbase" id="XB-GENE-17334703"/>
    </source>
</evidence>
<dbReference type="SUPFAM" id="SSF48403">
    <property type="entry name" value="Ankyrin repeat"/>
    <property type="match status" value="1"/>
</dbReference>
<dbReference type="STRING" id="8355.A0A1L8EQL5"/>
<dbReference type="SMART" id="SM00454">
    <property type="entry name" value="SAM"/>
    <property type="match status" value="1"/>
</dbReference>
<reference evidence="5" key="1">
    <citation type="submission" date="2025-08" db="UniProtKB">
        <authorList>
            <consortium name="RefSeq"/>
        </authorList>
    </citation>
    <scope>IDENTIFICATION</scope>
    <source>
        <strain evidence="5">J_2021</strain>
        <tissue evidence="5">Erythrocytes</tissue>
    </source>
</reference>
<dbReference type="Gene3D" id="1.10.150.50">
    <property type="entry name" value="Transcription Factor, Ets-1"/>
    <property type="match status" value="1"/>
</dbReference>
<dbReference type="CTD" id="108702427"/>
<dbReference type="PaxDb" id="8355-A0A1L8EQL5"/>
<evidence type="ECO:0000256" key="2">
    <source>
        <dbReference type="ARBA" id="ARBA00023043"/>
    </source>
</evidence>
<dbReference type="OMA" id="SHGHMEI"/>
<dbReference type="PROSITE" id="PS50297">
    <property type="entry name" value="ANK_REP_REGION"/>
    <property type="match status" value="2"/>
</dbReference>
<dbReference type="RefSeq" id="XP_018093369.1">
    <property type="nucleotide sequence ID" value="XM_018237880.2"/>
</dbReference>
<keyword evidence="2" id="KW-0040">ANK repeat</keyword>
<dbReference type="AGR" id="Xenbase:XB-GENE-17334703"/>
<dbReference type="InterPro" id="IPR036770">
    <property type="entry name" value="Ankyrin_rpt-contain_sf"/>
</dbReference>
<dbReference type="InterPro" id="IPR002110">
    <property type="entry name" value="Ankyrin_rpt"/>
</dbReference>
<evidence type="ECO:0000313" key="4">
    <source>
        <dbReference type="Proteomes" id="UP000186698"/>
    </source>
</evidence>
<name>A0A1L8EQL5_XENLA</name>
<evidence type="ECO:0000256" key="3">
    <source>
        <dbReference type="SAM" id="MobiDB-lite"/>
    </source>
</evidence>
<dbReference type="AlphaFoldDB" id="A0A1L8EQL5"/>
<dbReference type="Pfam" id="PF00536">
    <property type="entry name" value="SAM_1"/>
    <property type="match status" value="1"/>
</dbReference>
<keyword evidence="4" id="KW-1185">Reference proteome</keyword>
<dbReference type="CDD" id="cd09517">
    <property type="entry name" value="SAM_USH1G_HARP"/>
    <property type="match status" value="1"/>
</dbReference>
<dbReference type="KEGG" id="xla:108702427"/>
<keyword evidence="1" id="KW-0677">Repeat</keyword>
<feature type="region of interest" description="Disordered" evidence="3">
    <location>
        <begin position="303"/>
        <end position="332"/>
    </location>
</feature>
<organism evidence="4 5">
    <name type="scientific">Xenopus laevis</name>
    <name type="common">African clawed frog</name>
    <dbReference type="NCBI Taxonomy" id="8355"/>
    <lineage>
        <taxon>Eukaryota</taxon>
        <taxon>Metazoa</taxon>
        <taxon>Chordata</taxon>
        <taxon>Craniata</taxon>
        <taxon>Vertebrata</taxon>
        <taxon>Euteleostomi</taxon>
        <taxon>Amphibia</taxon>
        <taxon>Batrachia</taxon>
        <taxon>Anura</taxon>
        <taxon>Pipoidea</taxon>
        <taxon>Pipidae</taxon>
        <taxon>Xenopodinae</taxon>
        <taxon>Xenopus</taxon>
        <taxon>Xenopus</taxon>
    </lineage>
</organism>
<dbReference type="Proteomes" id="UP000186698">
    <property type="component" value="Chromosome 9_10S"/>
</dbReference>
<dbReference type="FunFam" id="1.25.40.20:FF:000074">
    <property type="entry name" value="Usher syndrome type-1G protein isoform X1"/>
    <property type="match status" value="1"/>
</dbReference>